<protein>
    <recommendedName>
        <fullName evidence="1">Nucleolar protein 6</fullName>
    </recommendedName>
</protein>
<comment type="subcellular location">
    <subcellularLocation>
        <location evidence="1">Nucleus</location>
        <location evidence="1">Nucleolus</location>
    </subcellularLocation>
</comment>
<sequence length="224" mass="25327">MVNLNKDFTDEDYSSIPKEFQKNRATLPSMCICTPTDKQGTKWTKPMPTEPFLKRLVVLAHESMLALEAQIMKSSGVNDFKMIFRPPLCHFDVVIHLIKRINVLHHQGVDEKDSICLSGDKKSSGVFPVVDFSVAEKFLKDLENTFGDLALFFYDPFGGNVIGVVWKPQAFDRKDFKPANFRFRKPAVDDNETPNLDMVKESILDDIRVMGGGIVESLDSPRAL</sequence>
<dbReference type="GO" id="GO:0003723">
    <property type="term" value="F:RNA binding"/>
    <property type="evidence" value="ECO:0007669"/>
    <property type="project" value="UniProtKB-KW"/>
</dbReference>
<dbReference type="Pfam" id="PF17406">
    <property type="entry name" value="Nrap_D5"/>
    <property type="match status" value="1"/>
</dbReference>
<evidence type="ECO:0000313" key="5">
    <source>
        <dbReference type="Proteomes" id="UP000762676"/>
    </source>
</evidence>
<gene>
    <name evidence="4" type="ORF">ElyMa_002181500</name>
</gene>
<dbReference type="InterPro" id="IPR035371">
    <property type="entry name" value="Nrap_D6"/>
</dbReference>
<reference evidence="4 5" key="1">
    <citation type="journal article" date="2021" name="Elife">
        <title>Chloroplast acquisition without the gene transfer in kleptoplastic sea slugs, Plakobranchus ocellatus.</title>
        <authorList>
            <person name="Maeda T."/>
            <person name="Takahashi S."/>
            <person name="Yoshida T."/>
            <person name="Shimamura S."/>
            <person name="Takaki Y."/>
            <person name="Nagai Y."/>
            <person name="Toyoda A."/>
            <person name="Suzuki Y."/>
            <person name="Arimoto A."/>
            <person name="Ishii H."/>
            <person name="Satoh N."/>
            <person name="Nishiyama T."/>
            <person name="Hasebe M."/>
            <person name="Maruyama T."/>
            <person name="Minagawa J."/>
            <person name="Obokata J."/>
            <person name="Shigenobu S."/>
        </authorList>
    </citation>
    <scope>NUCLEOTIDE SEQUENCE [LARGE SCALE GENOMIC DNA]</scope>
</reference>
<dbReference type="GO" id="GO:0032040">
    <property type="term" value="C:small-subunit processome"/>
    <property type="evidence" value="ECO:0007669"/>
    <property type="project" value="TreeGrafter"/>
</dbReference>
<proteinExistence type="inferred from homology"/>
<evidence type="ECO:0000259" key="2">
    <source>
        <dbReference type="Pfam" id="PF17406"/>
    </source>
</evidence>
<organism evidence="4 5">
    <name type="scientific">Elysia marginata</name>
    <dbReference type="NCBI Taxonomy" id="1093978"/>
    <lineage>
        <taxon>Eukaryota</taxon>
        <taxon>Metazoa</taxon>
        <taxon>Spiralia</taxon>
        <taxon>Lophotrochozoa</taxon>
        <taxon>Mollusca</taxon>
        <taxon>Gastropoda</taxon>
        <taxon>Heterobranchia</taxon>
        <taxon>Euthyneura</taxon>
        <taxon>Panpulmonata</taxon>
        <taxon>Sacoglossa</taxon>
        <taxon>Placobranchoidea</taxon>
        <taxon>Plakobranchidae</taxon>
        <taxon>Elysia</taxon>
    </lineage>
</organism>
<dbReference type="Proteomes" id="UP000762676">
    <property type="component" value="Unassembled WGS sequence"/>
</dbReference>
<dbReference type="InterPro" id="IPR005554">
    <property type="entry name" value="NOL6/Upt22"/>
</dbReference>
<dbReference type="Pfam" id="PF17407">
    <property type="entry name" value="Nrap_D6"/>
    <property type="match status" value="1"/>
</dbReference>
<name>A0AAV4FNY4_9GAST</name>
<dbReference type="InterPro" id="IPR035370">
    <property type="entry name" value="Nrap_D5"/>
</dbReference>
<dbReference type="GO" id="GO:0006409">
    <property type="term" value="P:tRNA export from nucleus"/>
    <property type="evidence" value="ECO:0007669"/>
    <property type="project" value="TreeGrafter"/>
</dbReference>
<feature type="domain" description="Nrap protein" evidence="2">
    <location>
        <begin position="1"/>
        <end position="86"/>
    </location>
</feature>
<dbReference type="GO" id="GO:0032545">
    <property type="term" value="C:CURI complex"/>
    <property type="evidence" value="ECO:0007669"/>
    <property type="project" value="TreeGrafter"/>
</dbReference>
<comment type="similarity">
    <text evidence="1">Belongs to the NRAP family.</text>
</comment>
<dbReference type="AlphaFoldDB" id="A0AAV4FNY4"/>
<dbReference type="PANTHER" id="PTHR17972">
    <property type="entry name" value="NUCLEOLAR RNA-ASSOCIATED PROTEIN"/>
    <property type="match status" value="1"/>
</dbReference>
<dbReference type="GO" id="GO:0006364">
    <property type="term" value="P:rRNA processing"/>
    <property type="evidence" value="ECO:0007669"/>
    <property type="project" value="TreeGrafter"/>
</dbReference>
<feature type="domain" description="Nrap protein" evidence="3">
    <location>
        <begin position="90"/>
        <end position="217"/>
    </location>
</feature>
<evidence type="ECO:0000313" key="4">
    <source>
        <dbReference type="EMBL" id="GFR75187.1"/>
    </source>
</evidence>
<accession>A0AAV4FNY4</accession>
<comment type="caution">
    <text evidence="4">The sequence shown here is derived from an EMBL/GenBank/DDBJ whole genome shotgun (WGS) entry which is preliminary data.</text>
</comment>
<keyword evidence="5" id="KW-1185">Reference proteome</keyword>
<keyword evidence="1" id="KW-0539">Nucleus</keyword>
<evidence type="ECO:0000256" key="1">
    <source>
        <dbReference type="RuleBase" id="RU364032"/>
    </source>
</evidence>
<dbReference type="EMBL" id="BMAT01004533">
    <property type="protein sequence ID" value="GFR75187.1"/>
    <property type="molecule type" value="Genomic_DNA"/>
</dbReference>
<evidence type="ECO:0000259" key="3">
    <source>
        <dbReference type="Pfam" id="PF17407"/>
    </source>
</evidence>
<dbReference type="PANTHER" id="PTHR17972:SF0">
    <property type="entry name" value="NUCLEOLAR PROTEIN 6"/>
    <property type="match status" value="1"/>
</dbReference>
<keyword evidence="1" id="KW-0694">RNA-binding</keyword>
<dbReference type="Gene3D" id="3.30.70.3030">
    <property type="match status" value="1"/>
</dbReference>
<dbReference type="GO" id="GO:0034456">
    <property type="term" value="C:UTP-C complex"/>
    <property type="evidence" value="ECO:0007669"/>
    <property type="project" value="TreeGrafter"/>
</dbReference>